<keyword evidence="5" id="KW-1185">Reference proteome</keyword>
<evidence type="ECO:0000256" key="2">
    <source>
        <dbReference type="PROSITE-ProRule" id="PRU00191"/>
    </source>
</evidence>
<name>A0A670JEK9_PODMU</name>
<keyword evidence="1 2" id="KW-0727">SH2 domain</keyword>
<dbReference type="PANTHER" id="PTHR14098:SF1">
    <property type="entry name" value="LYMPHOCYTE CYTOSOLIC PROTEIN 2"/>
    <property type="match status" value="1"/>
</dbReference>
<dbReference type="SUPFAM" id="SSF55550">
    <property type="entry name" value="SH2 domain"/>
    <property type="match status" value="1"/>
</dbReference>
<evidence type="ECO:0000259" key="3">
    <source>
        <dbReference type="PROSITE" id="PS50001"/>
    </source>
</evidence>
<dbReference type="Proteomes" id="UP000472272">
    <property type="component" value="Chromosome 2"/>
</dbReference>
<protein>
    <recommendedName>
        <fullName evidence="3">SH2 domain-containing protein</fullName>
    </recommendedName>
</protein>
<feature type="domain" description="SH2" evidence="3">
    <location>
        <begin position="14"/>
        <end position="122"/>
    </location>
</feature>
<dbReference type="GO" id="GO:0005737">
    <property type="term" value="C:cytoplasm"/>
    <property type="evidence" value="ECO:0007669"/>
    <property type="project" value="UniProtKB-ARBA"/>
</dbReference>
<dbReference type="OMA" id="THREPCY"/>
<dbReference type="GO" id="GO:0035556">
    <property type="term" value="P:intracellular signal transduction"/>
    <property type="evidence" value="ECO:0007669"/>
    <property type="project" value="TreeGrafter"/>
</dbReference>
<dbReference type="InterPro" id="IPR000980">
    <property type="entry name" value="SH2"/>
</dbReference>
<organism evidence="4 5">
    <name type="scientific">Podarcis muralis</name>
    <name type="common">Wall lizard</name>
    <name type="synonym">Lacerta muralis</name>
    <dbReference type="NCBI Taxonomy" id="64176"/>
    <lineage>
        <taxon>Eukaryota</taxon>
        <taxon>Metazoa</taxon>
        <taxon>Chordata</taxon>
        <taxon>Craniata</taxon>
        <taxon>Vertebrata</taxon>
        <taxon>Euteleostomi</taxon>
        <taxon>Lepidosauria</taxon>
        <taxon>Squamata</taxon>
        <taxon>Bifurcata</taxon>
        <taxon>Unidentata</taxon>
        <taxon>Episquamata</taxon>
        <taxon>Laterata</taxon>
        <taxon>Lacertibaenia</taxon>
        <taxon>Lacertidae</taxon>
        <taxon>Podarcis</taxon>
    </lineage>
</organism>
<dbReference type="PANTHER" id="PTHR14098">
    <property type="entry name" value="SH2 DOMAIN CONTAINING PROTEIN"/>
    <property type="match status" value="1"/>
</dbReference>
<dbReference type="InterPro" id="IPR051751">
    <property type="entry name" value="Immunoreceptor_sig_adapters"/>
</dbReference>
<dbReference type="PROSITE" id="PS50001">
    <property type="entry name" value="SH2"/>
    <property type="match status" value="1"/>
</dbReference>
<dbReference type="InterPro" id="IPR036860">
    <property type="entry name" value="SH2_dom_sf"/>
</dbReference>
<dbReference type="Gene3D" id="3.30.505.10">
    <property type="entry name" value="SH2 domain"/>
    <property type="match status" value="1"/>
</dbReference>
<reference evidence="4 5" key="1">
    <citation type="journal article" date="2019" name="Proc. Natl. Acad. Sci. U.S.A.">
        <title>Regulatory changes in pterin and carotenoid genes underlie balanced color polymorphisms in the wall lizard.</title>
        <authorList>
            <person name="Andrade P."/>
            <person name="Pinho C."/>
            <person name="Perez I de Lanuza G."/>
            <person name="Afonso S."/>
            <person name="Brejcha J."/>
            <person name="Rubin C.J."/>
            <person name="Wallerman O."/>
            <person name="Pereira P."/>
            <person name="Sabatino S.J."/>
            <person name="Bellati A."/>
            <person name="Pellitteri-Rosa D."/>
            <person name="Bosakova Z."/>
            <person name="Bunikis I."/>
            <person name="Carretero M.A."/>
            <person name="Feiner N."/>
            <person name="Marsik P."/>
            <person name="Pauperio F."/>
            <person name="Salvi D."/>
            <person name="Soler L."/>
            <person name="While G.M."/>
            <person name="Uller T."/>
            <person name="Font E."/>
            <person name="Andersson L."/>
            <person name="Carneiro M."/>
        </authorList>
    </citation>
    <scope>NUCLEOTIDE SEQUENCE</scope>
</reference>
<dbReference type="FunFam" id="3.30.505.10:FF:000016">
    <property type="entry name" value="B-cell linker protein isoform 2"/>
    <property type="match status" value="1"/>
</dbReference>
<sequence length="125" mass="14354">MWLKYNQLPLNQEWYAADITRTDAEAALRTINQDGTFLVRDSSTKAADQPYVLMVLYSAKVYNIPIRFQLEDKVYILGTSSKGNEDFASVADIIDYFRRMPLRLIDGKDRCSRKQCLLTYTAGSL</sequence>
<reference evidence="4" key="2">
    <citation type="submission" date="2025-08" db="UniProtKB">
        <authorList>
            <consortium name="Ensembl"/>
        </authorList>
    </citation>
    <scope>IDENTIFICATION</scope>
</reference>
<dbReference type="Pfam" id="PF00017">
    <property type="entry name" value="SH2"/>
    <property type="match status" value="1"/>
</dbReference>
<dbReference type="GO" id="GO:0007169">
    <property type="term" value="P:cell surface receptor protein tyrosine kinase signaling pathway"/>
    <property type="evidence" value="ECO:0007669"/>
    <property type="project" value="TreeGrafter"/>
</dbReference>
<accession>A0A670JEK9</accession>
<dbReference type="GeneTree" id="ENSGT00940000156835"/>
<dbReference type="AlphaFoldDB" id="A0A670JEK9"/>
<reference evidence="4" key="3">
    <citation type="submission" date="2025-09" db="UniProtKB">
        <authorList>
            <consortium name="Ensembl"/>
        </authorList>
    </citation>
    <scope>IDENTIFICATION</scope>
</reference>
<dbReference type="SMART" id="SM00252">
    <property type="entry name" value="SH2"/>
    <property type="match status" value="1"/>
</dbReference>
<proteinExistence type="predicted"/>
<dbReference type="Ensembl" id="ENSPMRT00000023958.1">
    <property type="protein sequence ID" value="ENSPMRP00000022545.1"/>
    <property type="gene ID" value="ENSPMRG00000014643.1"/>
</dbReference>
<dbReference type="PRINTS" id="PR00401">
    <property type="entry name" value="SH2DOMAIN"/>
</dbReference>
<evidence type="ECO:0000313" key="4">
    <source>
        <dbReference type="Ensembl" id="ENSPMRP00000022545.1"/>
    </source>
</evidence>
<evidence type="ECO:0000313" key="5">
    <source>
        <dbReference type="Proteomes" id="UP000472272"/>
    </source>
</evidence>
<evidence type="ECO:0000256" key="1">
    <source>
        <dbReference type="ARBA" id="ARBA00022999"/>
    </source>
</evidence>